<evidence type="ECO:0000256" key="1">
    <source>
        <dbReference type="ARBA" id="ARBA00022801"/>
    </source>
</evidence>
<feature type="domain" description="Sialate O-acetylesterase" evidence="2">
    <location>
        <begin position="37"/>
        <end position="229"/>
    </location>
</feature>
<sequence length="235" mass="26212">MPKLSPLVLLSLVLVGSVSAKEKHLFILSGQSNMAALKPELTFTPAVEKAFGAENVTVVKDAQKGAPIRKWYYDYKYPDKREIKGRDLETLGKKYTDLMEAVKNATEGKSYDTVTFIWMQGERDAREGLSEVYAKSFRGILDQLKKDLDRSEINFVLGRISDFDMENAKYPHWTKIREIQMAIAESDPRGAWVDTDEMNGGGPGTSGGGLHYNGAGYKALGQRFAEEAIALIKKH</sequence>
<dbReference type="Gene3D" id="3.40.50.1110">
    <property type="entry name" value="SGNH hydrolase"/>
    <property type="match status" value="1"/>
</dbReference>
<reference evidence="3 4" key="1">
    <citation type="submission" date="2018-05" db="EMBL/GenBank/DDBJ databases">
        <title>Coraliomargarita sinensis sp. nov., isolated from a marine solar saltern.</title>
        <authorList>
            <person name="Zhou L.Y."/>
        </authorList>
    </citation>
    <scope>NUCLEOTIDE SEQUENCE [LARGE SCALE GENOMIC DNA]</scope>
    <source>
        <strain evidence="3 4">WN38</strain>
    </source>
</reference>
<dbReference type="InParanoid" id="A0A317ZE38"/>
<evidence type="ECO:0000259" key="2">
    <source>
        <dbReference type="Pfam" id="PF03629"/>
    </source>
</evidence>
<dbReference type="GO" id="GO:0016788">
    <property type="term" value="F:hydrolase activity, acting on ester bonds"/>
    <property type="evidence" value="ECO:0007669"/>
    <property type="project" value="UniProtKB-ARBA"/>
</dbReference>
<protein>
    <submittedName>
        <fullName evidence="3">Acetyl xylan esterase</fullName>
    </submittedName>
</protein>
<evidence type="ECO:0000313" key="3">
    <source>
        <dbReference type="EMBL" id="PXA03430.1"/>
    </source>
</evidence>
<dbReference type="EMBL" id="QHJQ01000009">
    <property type="protein sequence ID" value="PXA03430.1"/>
    <property type="molecule type" value="Genomic_DNA"/>
</dbReference>
<dbReference type="InterPro" id="IPR036514">
    <property type="entry name" value="SGNH_hydro_sf"/>
</dbReference>
<dbReference type="AlphaFoldDB" id="A0A317ZE38"/>
<dbReference type="InterPro" id="IPR005181">
    <property type="entry name" value="SASA"/>
</dbReference>
<evidence type="ECO:0000313" key="4">
    <source>
        <dbReference type="Proteomes" id="UP000247099"/>
    </source>
</evidence>
<dbReference type="InterPro" id="IPR052940">
    <property type="entry name" value="Carb_Esterase_6"/>
</dbReference>
<name>A0A317ZE38_9BACT</name>
<dbReference type="Pfam" id="PF03629">
    <property type="entry name" value="SASA"/>
    <property type="match status" value="1"/>
</dbReference>
<accession>A0A317ZE38</accession>
<gene>
    <name evidence="3" type="ORF">DDZ13_12105</name>
</gene>
<dbReference type="RefSeq" id="WP_110131718.1">
    <property type="nucleotide sequence ID" value="NZ_QHJQ01000009.1"/>
</dbReference>
<proteinExistence type="predicted"/>
<organism evidence="3 4">
    <name type="scientific">Coraliomargarita sinensis</name>
    <dbReference type="NCBI Taxonomy" id="2174842"/>
    <lineage>
        <taxon>Bacteria</taxon>
        <taxon>Pseudomonadati</taxon>
        <taxon>Verrucomicrobiota</taxon>
        <taxon>Opitutia</taxon>
        <taxon>Puniceicoccales</taxon>
        <taxon>Coraliomargaritaceae</taxon>
        <taxon>Coraliomargarita</taxon>
    </lineage>
</organism>
<dbReference type="Proteomes" id="UP000247099">
    <property type="component" value="Unassembled WGS sequence"/>
</dbReference>
<comment type="caution">
    <text evidence="3">The sequence shown here is derived from an EMBL/GenBank/DDBJ whole genome shotgun (WGS) entry which is preliminary data.</text>
</comment>
<dbReference type="SUPFAM" id="SSF52266">
    <property type="entry name" value="SGNH hydrolase"/>
    <property type="match status" value="1"/>
</dbReference>
<keyword evidence="1" id="KW-0378">Hydrolase</keyword>
<dbReference type="PANTHER" id="PTHR31988:SF19">
    <property type="entry name" value="9-O-ACETYL-N-ACETYLNEURAMINIC ACID DEACETYLASE-RELATED"/>
    <property type="match status" value="1"/>
</dbReference>
<dbReference type="OrthoDB" id="9795554at2"/>
<keyword evidence="4" id="KW-1185">Reference proteome</keyword>
<dbReference type="PANTHER" id="PTHR31988">
    <property type="entry name" value="ESTERASE, PUTATIVE (DUF303)-RELATED"/>
    <property type="match status" value="1"/>
</dbReference>